<dbReference type="InterPro" id="IPR002509">
    <property type="entry name" value="NODB_dom"/>
</dbReference>
<accession>A0A1E4SXC0</accession>
<organism evidence="2 3">
    <name type="scientific">[Candida] arabinofermentans NRRL YB-2248</name>
    <dbReference type="NCBI Taxonomy" id="983967"/>
    <lineage>
        <taxon>Eukaryota</taxon>
        <taxon>Fungi</taxon>
        <taxon>Dikarya</taxon>
        <taxon>Ascomycota</taxon>
        <taxon>Saccharomycotina</taxon>
        <taxon>Pichiomycetes</taxon>
        <taxon>Pichiales</taxon>
        <taxon>Pichiaceae</taxon>
        <taxon>Ogataea</taxon>
        <taxon>Ogataea/Candida clade</taxon>
    </lineage>
</organism>
<protein>
    <submittedName>
        <fullName evidence="2">Carbohydrate esterase family 4 protein</fullName>
    </submittedName>
</protein>
<dbReference type="PROSITE" id="PS51677">
    <property type="entry name" value="NODB"/>
    <property type="match status" value="1"/>
</dbReference>
<gene>
    <name evidence="2" type="ORF">CANARDRAFT_8829</name>
</gene>
<reference evidence="3" key="1">
    <citation type="submission" date="2016-04" db="EMBL/GenBank/DDBJ databases">
        <title>Comparative genomics of biotechnologically important yeasts.</title>
        <authorList>
            <consortium name="DOE Joint Genome Institute"/>
            <person name="Riley R."/>
            <person name="Haridas S."/>
            <person name="Wolfe K.H."/>
            <person name="Lopes M.R."/>
            <person name="Hittinger C.T."/>
            <person name="Goker M."/>
            <person name="Salamov A."/>
            <person name="Wisecaver J."/>
            <person name="Long T.M."/>
            <person name="Aerts A.L."/>
            <person name="Barry K."/>
            <person name="Choi C."/>
            <person name="Clum A."/>
            <person name="Coughlan A.Y."/>
            <person name="Deshpande S."/>
            <person name="Douglass A.P."/>
            <person name="Hanson S.J."/>
            <person name="Klenk H.-P."/>
            <person name="Labutti K."/>
            <person name="Lapidus A."/>
            <person name="Lindquist E."/>
            <person name="Lipzen A."/>
            <person name="Meier-Kolthoff J.P."/>
            <person name="Ohm R.A."/>
            <person name="Otillar R.P."/>
            <person name="Pangilinan J."/>
            <person name="Peng Y."/>
            <person name="Rokas A."/>
            <person name="Rosa C.A."/>
            <person name="Scheuner C."/>
            <person name="Sibirny A.A."/>
            <person name="Slot J.C."/>
            <person name="Stielow J.B."/>
            <person name="Sun H."/>
            <person name="Kurtzman C.P."/>
            <person name="Blackwell M."/>
            <person name="Grigoriev I.V."/>
            <person name="Jeffries T.W."/>
        </authorList>
    </citation>
    <scope>NUCLEOTIDE SEQUENCE [LARGE SCALE GENOMIC DNA]</scope>
    <source>
        <strain evidence="3">NRRL YB-2248</strain>
    </source>
</reference>
<dbReference type="AlphaFoldDB" id="A0A1E4SXC0"/>
<dbReference type="STRING" id="983967.A0A1E4SXC0"/>
<dbReference type="GO" id="GO:0005975">
    <property type="term" value="P:carbohydrate metabolic process"/>
    <property type="evidence" value="ECO:0007669"/>
    <property type="project" value="InterPro"/>
</dbReference>
<evidence type="ECO:0000259" key="1">
    <source>
        <dbReference type="PROSITE" id="PS51677"/>
    </source>
</evidence>
<dbReference type="PANTHER" id="PTHR43123:SF1">
    <property type="entry name" value="POLYSACCHARIDE DEACETYLASE-RELATED"/>
    <property type="match status" value="1"/>
</dbReference>
<sequence length="334" mass="38467">MEATTAIEYPKEVNKDKNFGTKYEFPRDLVGYGEAGLDCNWPDEKKVAISFVLNYEEGGERSLTLGEDTTEFNLYTGSKGLPLPFRAIDVESEYDYGARAGVWRVLRLFKQYDMKLTAYAVGRALERNLEVAKAFVRDGHEIASHAYRWIPYADLKPEEEKAFILKQMKSLKETTGVENCGWYMGRPSSQTMGLLCETYKELGLQLPYFSDYYGDDVPRWVDVPAEKNLPSEEKEGMLLVPYSLDCNDYRFLNANGFRSEQAFLDHLINAFDTLYEEGGKMMTVGLHCRIIGKPGYYQALKKFVEYINRKPDIWVCTRAEIASHFKEKFPYQPN</sequence>
<dbReference type="GO" id="GO:0016810">
    <property type="term" value="F:hydrolase activity, acting on carbon-nitrogen (but not peptide) bonds"/>
    <property type="evidence" value="ECO:0007669"/>
    <property type="project" value="InterPro"/>
</dbReference>
<dbReference type="PANTHER" id="PTHR43123">
    <property type="entry name" value="POLYSACCHARIDE DEACETYLASE-RELATED"/>
    <property type="match status" value="1"/>
</dbReference>
<dbReference type="OrthoDB" id="9970124at2759"/>
<dbReference type="InterPro" id="IPR011330">
    <property type="entry name" value="Glyco_hydro/deAcase_b/a-brl"/>
</dbReference>
<dbReference type="Gene3D" id="3.20.20.370">
    <property type="entry name" value="Glycoside hydrolase/deacetylase"/>
    <property type="match status" value="1"/>
</dbReference>
<evidence type="ECO:0000313" key="3">
    <source>
        <dbReference type="Proteomes" id="UP000094801"/>
    </source>
</evidence>
<proteinExistence type="predicted"/>
<keyword evidence="3" id="KW-1185">Reference proteome</keyword>
<dbReference type="Pfam" id="PF01522">
    <property type="entry name" value="Polysacc_deac_1"/>
    <property type="match status" value="1"/>
</dbReference>
<dbReference type="SUPFAM" id="SSF88713">
    <property type="entry name" value="Glycoside hydrolase/deacetylase"/>
    <property type="match status" value="1"/>
</dbReference>
<evidence type="ECO:0000313" key="2">
    <source>
        <dbReference type="EMBL" id="ODV84151.1"/>
    </source>
</evidence>
<feature type="domain" description="NodB homology" evidence="1">
    <location>
        <begin position="88"/>
        <end position="316"/>
    </location>
</feature>
<dbReference type="EMBL" id="KV453858">
    <property type="protein sequence ID" value="ODV84151.1"/>
    <property type="molecule type" value="Genomic_DNA"/>
</dbReference>
<name>A0A1E4SXC0_9ASCO</name>
<dbReference type="Proteomes" id="UP000094801">
    <property type="component" value="Unassembled WGS sequence"/>
</dbReference>